<protein>
    <submittedName>
        <fullName evidence="1">Uncharacterized protein</fullName>
    </submittedName>
</protein>
<dbReference type="EMBL" id="OZ019894">
    <property type="protein sequence ID" value="CAK9217385.1"/>
    <property type="molecule type" value="Genomic_DNA"/>
</dbReference>
<evidence type="ECO:0000313" key="1">
    <source>
        <dbReference type="EMBL" id="CAK9217385.1"/>
    </source>
</evidence>
<reference evidence="1" key="1">
    <citation type="submission" date="2024-02" db="EMBL/GenBank/DDBJ databases">
        <authorList>
            <consortium name="ELIXIR-Norway"/>
            <consortium name="Elixir Norway"/>
        </authorList>
    </citation>
    <scope>NUCLEOTIDE SEQUENCE</scope>
</reference>
<keyword evidence="2" id="KW-1185">Reference proteome</keyword>
<sequence length="145" mass="16177">MHCSNAGFNIPDNAPLVVYQVAPVGHWLVMGLKTDSSPIDMRLSKMEAAIENIVSLMTTSNLAVNQLIERKATTTVTTKAMSAQEPKWTMVMAKNMHQVVSRAVETLTDAPKQEKRKLNLRLTGFEVKKGETENELVQRLNIELL</sequence>
<evidence type="ECO:0000313" key="2">
    <source>
        <dbReference type="Proteomes" id="UP001497512"/>
    </source>
</evidence>
<gene>
    <name evidence="1" type="ORF">CSSPTR1EN2_LOCUS13944</name>
</gene>
<organism evidence="1 2">
    <name type="scientific">Sphagnum troendelagicum</name>
    <dbReference type="NCBI Taxonomy" id="128251"/>
    <lineage>
        <taxon>Eukaryota</taxon>
        <taxon>Viridiplantae</taxon>
        <taxon>Streptophyta</taxon>
        <taxon>Embryophyta</taxon>
        <taxon>Bryophyta</taxon>
        <taxon>Sphagnophytina</taxon>
        <taxon>Sphagnopsida</taxon>
        <taxon>Sphagnales</taxon>
        <taxon>Sphagnaceae</taxon>
        <taxon>Sphagnum</taxon>
    </lineage>
</organism>
<proteinExistence type="predicted"/>
<name>A0ABP0UBV8_9BRYO</name>
<accession>A0ABP0UBV8</accession>
<dbReference type="Proteomes" id="UP001497512">
    <property type="component" value="Chromosome 2"/>
</dbReference>